<organism evidence="1 2">
    <name type="scientific">Breznakibacter xylanolyticus</name>
    <dbReference type="NCBI Taxonomy" id="990"/>
    <lineage>
        <taxon>Bacteria</taxon>
        <taxon>Pseudomonadati</taxon>
        <taxon>Bacteroidota</taxon>
        <taxon>Bacteroidia</taxon>
        <taxon>Marinilabiliales</taxon>
        <taxon>Marinilabiliaceae</taxon>
        <taxon>Breznakibacter</taxon>
    </lineage>
</organism>
<dbReference type="AlphaFoldDB" id="A0A2W7NFN3"/>
<dbReference type="RefSeq" id="WP_111446794.1">
    <property type="nucleotide sequence ID" value="NZ_QKZK01000034.1"/>
</dbReference>
<sequence length="80" mass="9349">MNTIKLKTSFHHLIDSIDNKQLLESFYHLIKAKSKAQTGDLWAGLKPDEKDELLQSFHESEVAENLIGYDVIKNRHEKWL</sequence>
<keyword evidence="2" id="KW-1185">Reference proteome</keyword>
<name>A0A2W7NFN3_9BACT</name>
<proteinExistence type="predicted"/>
<dbReference type="OrthoDB" id="770454at2"/>
<evidence type="ECO:0000313" key="1">
    <source>
        <dbReference type="EMBL" id="PZX11916.1"/>
    </source>
</evidence>
<reference evidence="1 2" key="1">
    <citation type="submission" date="2018-06" db="EMBL/GenBank/DDBJ databases">
        <title>Genomic Encyclopedia of Archaeal and Bacterial Type Strains, Phase II (KMG-II): from individual species to whole genera.</title>
        <authorList>
            <person name="Goeker M."/>
        </authorList>
    </citation>
    <scope>NUCLEOTIDE SEQUENCE [LARGE SCALE GENOMIC DNA]</scope>
    <source>
        <strain evidence="1 2">DSM 6779</strain>
    </source>
</reference>
<accession>A0A2W7NFN3</accession>
<evidence type="ECO:0000313" key="2">
    <source>
        <dbReference type="Proteomes" id="UP000249239"/>
    </source>
</evidence>
<gene>
    <name evidence="1" type="ORF">LX69_02980</name>
</gene>
<dbReference type="EMBL" id="QKZK01000034">
    <property type="protein sequence ID" value="PZX11916.1"/>
    <property type="molecule type" value="Genomic_DNA"/>
</dbReference>
<dbReference type="Proteomes" id="UP000249239">
    <property type="component" value="Unassembled WGS sequence"/>
</dbReference>
<protein>
    <submittedName>
        <fullName evidence="1">Uncharacterized protein</fullName>
    </submittedName>
</protein>
<comment type="caution">
    <text evidence="1">The sequence shown here is derived from an EMBL/GenBank/DDBJ whole genome shotgun (WGS) entry which is preliminary data.</text>
</comment>